<keyword evidence="2" id="KW-1185">Reference proteome</keyword>
<evidence type="ECO:0000313" key="1">
    <source>
        <dbReference type="EMBL" id="CAB4307543.1"/>
    </source>
</evidence>
<dbReference type="EMBL" id="CAEKKB010000004">
    <property type="protein sequence ID" value="CAB4307543.1"/>
    <property type="molecule type" value="Genomic_DNA"/>
</dbReference>
<dbReference type="PANTHER" id="PTHR45642">
    <property type="entry name" value="GDSL ESTERASE/LIPASE EXL3"/>
    <property type="match status" value="1"/>
</dbReference>
<proteinExistence type="predicted"/>
<dbReference type="Proteomes" id="UP000507245">
    <property type="component" value="Unassembled WGS sequence"/>
</dbReference>
<dbReference type="OrthoDB" id="1600564at2759"/>
<dbReference type="InterPro" id="IPR050592">
    <property type="entry name" value="GDSL_lipolytic_enzyme"/>
</dbReference>
<dbReference type="GO" id="GO:0005576">
    <property type="term" value="C:extracellular region"/>
    <property type="evidence" value="ECO:0007669"/>
    <property type="project" value="TreeGrafter"/>
</dbReference>
<gene>
    <name evidence="1" type="ORF">ORAREDHAP_LOCUS26301</name>
</gene>
<accession>A0A6J5X4Q6</accession>
<protein>
    <submittedName>
        <fullName evidence="1">Uncharacterized protein</fullName>
    </submittedName>
</protein>
<name>A0A6J5X4Q6_PRUAR</name>
<evidence type="ECO:0000313" key="2">
    <source>
        <dbReference type="Proteomes" id="UP000507245"/>
    </source>
</evidence>
<dbReference type="AlphaFoldDB" id="A0A6J5X4Q6"/>
<organism evidence="1 2">
    <name type="scientific">Prunus armeniaca</name>
    <name type="common">Apricot</name>
    <name type="synonym">Armeniaca vulgaris</name>
    <dbReference type="NCBI Taxonomy" id="36596"/>
    <lineage>
        <taxon>Eukaryota</taxon>
        <taxon>Viridiplantae</taxon>
        <taxon>Streptophyta</taxon>
        <taxon>Embryophyta</taxon>
        <taxon>Tracheophyta</taxon>
        <taxon>Spermatophyta</taxon>
        <taxon>Magnoliopsida</taxon>
        <taxon>eudicotyledons</taxon>
        <taxon>Gunneridae</taxon>
        <taxon>Pentapetalae</taxon>
        <taxon>rosids</taxon>
        <taxon>fabids</taxon>
        <taxon>Rosales</taxon>
        <taxon>Rosaceae</taxon>
        <taxon>Amygdaloideae</taxon>
        <taxon>Amygdaleae</taxon>
        <taxon>Prunus</taxon>
    </lineage>
</organism>
<reference evidence="2" key="1">
    <citation type="journal article" date="2020" name="Genome Biol.">
        <title>Gamete binning: chromosome-level and haplotype-resolved genome assembly enabled by high-throughput single-cell sequencing of gamete genomes.</title>
        <authorList>
            <person name="Campoy J.A."/>
            <person name="Sun H."/>
            <person name="Goel M."/>
            <person name="Jiao W.-B."/>
            <person name="Folz-Donahue K."/>
            <person name="Wang N."/>
            <person name="Rubio M."/>
            <person name="Liu C."/>
            <person name="Kukat C."/>
            <person name="Ruiz D."/>
            <person name="Huettel B."/>
            <person name="Schneeberger K."/>
        </authorList>
    </citation>
    <scope>NUCLEOTIDE SEQUENCE [LARGE SCALE GENOMIC DNA]</scope>
    <source>
        <strain evidence="2">cv. Rojo Pasion</strain>
    </source>
</reference>
<sequence>MAGISSKENQPEGLGMDRSLRFRRFGVKELLPASLSPNLQLQEFLTGVSVASCGSGYDPLTAKLMSVLSMSDQLEMFKSYIRKIKAAVGENKTEIILSISIFLELYGLGARRIGVMSLLCTSNWMCAITDSQRTLGGGIQRGCSEYANNASMHFNSKLSTQMYSLNQLLPDARIVPILIPTIQPLL</sequence>
<dbReference type="PANTHER" id="PTHR45642:SF95">
    <property type="entry name" value="GDSL-LIKE LIPASE_ACYLHYDROLASE FAMILY PROTEIN, EXPRESSED"/>
    <property type="match status" value="1"/>
</dbReference>